<dbReference type="SMART" id="SM00934">
    <property type="entry name" value="OMPdecase"/>
    <property type="match status" value="1"/>
</dbReference>
<feature type="binding site" evidence="9 11">
    <location>
        <position position="215"/>
    </location>
    <ligand>
        <name>substrate</name>
    </ligand>
</feature>
<evidence type="ECO:0000256" key="5">
    <source>
        <dbReference type="ARBA" id="ARBA00022975"/>
    </source>
</evidence>
<feature type="binding site" evidence="9 11">
    <location>
        <position position="216"/>
    </location>
    <ligand>
        <name>substrate</name>
    </ligand>
</feature>
<dbReference type="GO" id="GO:0044205">
    <property type="term" value="P:'de novo' UMP biosynthetic process"/>
    <property type="evidence" value="ECO:0007669"/>
    <property type="project" value="UniProtKB-UniRule"/>
</dbReference>
<comment type="pathway">
    <text evidence="2 9 12">Pyrimidine metabolism; UMP biosynthesis via de novo pathway; UMP from orotate: step 2/2.</text>
</comment>
<feature type="binding site" evidence="9 11">
    <location>
        <position position="124"/>
    </location>
    <ligand>
        <name>substrate</name>
    </ligand>
</feature>
<dbReference type="Proteomes" id="UP000239650">
    <property type="component" value="Unassembled WGS sequence"/>
</dbReference>
<feature type="binding site" evidence="9 11">
    <location>
        <position position="33"/>
    </location>
    <ligand>
        <name>substrate</name>
    </ligand>
</feature>
<dbReference type="PANTHER" id="PTHR32119">
    <property type="entry name" value="OROTIDINE 5'-PHOSPHATE DECARBOXYLASE"/>
    <property type="match status" value="1"/>
</dbReference>
<evidence type="ECO:0000256" key="3">
    <source>
        <dbReference type="ARBA" id="ARBA00011738"/>
    </source>
</evidence>
<evidence type="ECO:0000259" key="13">
    <source>
        <dbReference type="SMART" id="SM00934"/>
    </source>
</evidence>
<comment type="subunit">
    <text evidence="3 9">Homodimer.</text>
</comment>
<dbReference type="CDD" id="cd04725">
    <property type="entry name" value="OMP_decarboxylase_like"/>
    <property type="match status" value="1"/>
</dbReference>
<dbReference type="Pfam" id="PF00215">
    <property type="entry name" value="OMPdecase"/>
    <property type="match status" value="1"/>
</dbReference>
<dbReference type="EMBL" id="OKRC01000001">
    <property type="protein sequence ID" value="SPE18921.1"/>
    <property type="molecule type" value="Genomic_DNA"/>
</dbReference>
<dbReference type="EC" id="4.1.1.23" evidence="9"/>
<gene>
    <name evidence="9 14" type="primary">pyrF</name>
    <name evidence="14" type="ORF">LAS9267_00408</name>
</gene>
<feature type="binding site" evidence="9 11">
    <location>
        <position position="10"/>
    </location>
    <ligand>
        <name>substrate</name>
    </ligand>
</feature>
<evidence type="ECO:0000256" key="10">
    <source>
        <dbReference type="PIRSR" id="PIRSR614732-1"/>
    </source>
</evidence>
<dbReference type="RefSeq" id="WP_016265114.1">
    <property type="nucleotide sequence ID" value="NZ_BJLN01000001.1"/>
</dbReference>
<comment type="similarity">
    <text evidence="8 9">Belongs to the OMP decarboxylase family. Type 1 subfamily.</text>
</comment>
<feature type="active site" description="For OMPdecase activity" evidence="10">
    <location>
        <position position="65"/>
    </location>
</feature>
<keyword evidence="5 9" id="KW-0665">Pyrimidine biosynthesis</keyword>
<dbReference type="GO" id="GO:0006207">
    <property type="term" value="P:'de novo' pyrimidine nucleobase biosynthetic process"/>
    <property type="evidence" value="ECO:0007669"/>
    <property type="project" value="InterPro"/>
</dbReference>
<dbReference type="NCBIfam" id="TIGR01740">
    <property type="entry name" value="pyrF"/>
    <property type="match status" value="1"/>
</dbReference>
<dbReference type="InterPro" id="IPR018089">
    <property type="entry name" value="OMPdecase_AS"/>
</dbReference>
<dbReference type="GO" id="GO:0004590">
    <property type="term" value="F:orotidine-5'-phosphate decarboxylase activity"/>
    <property type="evidence" value="ECO:0007669"/>
    <property type="project" value="UniProtKB-UniRule"/>
</dbReference>
<feature type="binding site" evidence="9">
    <location>
        <begin position="60"/>
        <end position="69"/>
    </location>
    <ligand>
        <name>substrate</name>
    </ligand>
</feature>
<sequence length="239" mass="26063">MTNPVIIALDFPNWQKTDQFLQQFPKDEALFVKIGMELFYQEGPQLIKTLKARGYRIFLDLKLYDIPNTVQSAMTVIGQLGVDYTTIHAAGGQTMLQAGAAGLKAGAKQANVKPAKLLAITQLTSTNEAQMQQEQLVSVSLPESVAHYAQLAQQSDCDGVICSAQEITTIKSKTATDFLCVTPGIRPATSQNNDQKRAVTPLAAAQMHSNGIVVGRPITQASDPYQAYQAIKSEWESFK</sequence>
<reference evidence="14 15" key="1">
    <citation type="submission" date="2018-02" db="EMBL/GenBank/DDBJ databases">
        <authorList>
            <person name="Rodrigo-Torres L."/>
            <person name="Arahal R. D."/>
            <person name="Lucena T."/>
        </authorList>
    </citation>
    <scope>NUCLEOTIDE SEQUENCE [LARGE SCALE GENOMIC DNA]</scope>
    <source>
        <strain evidence="14 15">CECT 9267</strain>
    </source>
</reference>
<evidence type="ECO:0000256" key="1">
    <source>
        <dbReference type="ARBA" id="ARBA00002356"/>
    </source>
</evidence>
<evidence type="ECO:0000313" key="15">
    <source>
        <dbReference type="Proteomes" id="UP000239650"/>
    </source>
</evidence>
<evidence type="ECO:0000256" key="6">
    <source>
        <dbReference type="ARBA" id="ARBA00023239"/>
    </source>
</evidence>
<dbReference type="HAMAP" id="MF_01200_B">
    <property type="entry name" value="OMPdecase_type1_B"/>
    <property type="match status" value="1"/>
</dbReference>
<dbReference type="InterPro" id="IPR014732">
    <property type="entry name" value="OMPdecase"/>
</dbReference>
<dbReference type="InterPro" id="IPR011060">
    <property type="entry name" value="RibuloseP-bd_barrel"/>
</dbReference>
<feature type="active site" description="For OMPdecase activity" evidence="10">
    <location>
        <position position="60"/>
    </location>
</feature>
<dbReference type="InterPro" id="IPR001754">
    <property type="entry name" value="OMPdeCOase_dom"/>
</dbReference>
<evidence type="ECO:0000256" key="12">
    <source>
        <dbReference type="RuleBase" id="RU000512"/>
    </source>
</evidence>
<feature type="domain" description="Orotidine 5'-phosphate decarboxylase" evidence="13">
    <location>
        <begin position="4"/>
        <end position="231"/>
    </location>
</feature>
<evidence type="ECO:0000256" key="8">
    <source>
        <dbReference type="ARBA" id="ARBA00061012"/>
    </source>
</evidence>
<evidence type="ECO:0000313" key="14">
    <source>
        <dbReference type="EMBL" id="SPE18921.1"/>
    </source>
</evidence>
<dbReference type="AlphaFoldDB" id="A0AAE8LVG8"/>
<dbReference type="PANTHER" id="PTHR32119:SF2">
    <property type="entry name" value="OROTIDINE 5'-PHOSPHATE DECARBOXYLASE"/>
    <property type="match status" value="1"/>
</dbReference>
<comment type="function">
    <text evidence="1 9">Catalyzes the decarboxylation of orotidine 5'-monophosphate (OMP) to uridine 5'-monophosphate (UMP).</text>
</comment>
<protein>
    <recommendedName>
        <fullName evidence="9">Orotidine 5'-phosphate decarboxylase</fullName>
        <ecNumber evidence="9">4.1.1.23</ecNumber>
    </recommendedName>
    <alternativeName>
        <fullName evidence="9">OMP decarboxylase</fullName>
        <shortName evidence="9">OMPDCase</shortName>
        <shortName evidence="9">OMPdecase</shortName>
    </alternativeName>
</protein>
<evidence type="ECO:0000256" key="2">
    <source>
        <dbReference type="ARBA" id="ARBA00004861"/>
    </source>
</evidence>
<dbReference type="InterPro" id="IPR047596">
    <property type="entry name" value="OMPdecase_bac"/>
</dbReference>
<dbReference type="Gene3D" id="3.20.20.70">
    <property type="entry name" value="Aldolase class I"/>
    <property type="match status" value="1"/>
</dbReference>
<comment type="caution">
    <text evidence="14">The sequence shown here is derived from an EMBL/GenBank/DDBJ whole genome shotgun (WGS) entry which is preliminary data.</text>
</comment>
<dbReference type="NCBIfam" id="NF001273">
    <property type="entry name" value="PRK00230.1"/>
    <property type="match status" value="1"/>
</dbReference>
<evidence type="ECO:0000256" key="7">
    <source>
        <dbReference type="ARBA" id="ARBA00049157"/>
    </source>
</evidence>
<feature type="binding site" evidence="9 11">
    <location>
        <position position="186"/>
    </location>
    <ligand>
        <name>substrate</name>
    </ligand>
</feature>
<dbReference type="GO" id="GO:0005829">
    <property type="term" value="C:cytosol"/>
    <property type="evidence" value="ECO:0007669"/>
    <property type="project" value="TreeGrafter"/>
</dbReference>
<comment type="catalytic activity">
    <reaction evidence="7 9 12">
        <text>orotidine 5'-phosphate + H(+) = UMP + CO2</text>
        <dbReference type="Rhea" id="RHEA:11596"/>
        <dbReference type="ChEBI" id="CHEBI:15378"/>
        <dbReference type="ChEBI" id="CHEBI:16526"/>
        <dbReference type="ChEBI" id="CHEBI:57538"/>
        <dbReference type="ChEBI" id="CHEBI:57865"/>
        <dbReference type="EC" id="4.1.1.23"/>
    </reaction>
</comment>
<organism evidence="14 15">
    <name type="scientific">Latilactobacillus sakei</name>
    <name type="common">Lactobacillus sakei</name>
    <dbReference type="NCBI Taxonomy" id="1599"/>
    <lineage>
        <taxon>Bacteria</taxon>
        <taxon>Bacillati</taxon>
        <taxon>Bacillota</taxon>
        <taxon>Bacilli</taxon>
        <taxon>Lactobacillales</taxon>
        <taxon>Lactobacillaceae</taxon>
        <taxon>Latilactobacillus</taxon>
    </lineage>
</organism>
<keyword evidence="6 9" id="KW-0456">Lyase</keyword>
<evidence type="ECO:0000256" key="4">
    <source>
        <dbReference type="ARBA" id="ARBA00022793"/>
    </source>
</evidence>
<evidence type="ECO:0000256" key="11">
    <source>
        <dbReference type="PIRSR" id="PIRSR614732-2"/>
    </source>
</evidence>
<accession>A0AAE8LVG8</accession>
<dbReference type="FunFam" id="3.20.20.70:FF:000015">
    <property type="entry name" value="Orotidine 5'-phosphate decarboxylase"/>
    <property type="match status" value="1"/>
</dbReference>
<dbReference type="InterPro" id="IPR013785">
    <property type="entry name" value="Aldolase_TIM"/>
</dbReference>
<keyword evidence="4 9" id="KW-0210">Decarboxylase</keyword>
<feature type="active site" description="For OMPdecase activity" evidence="10">
    <location>
        <position position="62"/>
    </location>
</feature>
<dbReference type="PROSITE" id="PS00156">
    <property type="entry name" value="OMPDECASE"/>
    <property type="match status" value="1"/>
</dbReference>
<proteinExistence type="inferred from homology"/>
<name>A0AAE8LVG8_LATSK</name>
<feature type="binding site" evidence="9 11">
    <location>
        <position position="195"/>
    </location>
    <ligand>
        <name>substrate</name>
    </ligand>
</feature>
<dbReference type="SUPFAM" id="SSF51366">
    <property type="entry name" value="Ribulose-phoshate binding barrel"/>
    <property type="match status" value="1"/>
</dbReference>
<evidence type="ECO:0000256" key="9">
    <source>
        <dbReference type="HAMAP-Rule" id="MF_01200"/>
    </source>
</evidence>
<feature type="active site" description="Proton donor" evidence="9">
    <location>
        <position position="62"/>
    </location>
</feature>